<dbReference type="InterPro" id="IPR051165">
    <property type="entry name" value="Multifunctional_ANK_Repeat"/>
</dbReference>
<evidence type="ECO:0008006" key="6">
    <source>
        <dbReference type="Google" id="ProtNLM"/>
    </source>
</evidence>
<evidence type="ECO:0000256" key="2">
    <source>
        <dbReference type="ARBA" id="ARBA00023043"/>
    </source>
</evidence>
<dbReference type="PANTHER" id="PTHR24123:SF95">
    <property type="entry name" value="ANKYRIN-2-LIKE"/>
    <property type="match status" value="1"/>
</dbReference>
<dbReference type="PROSITE" id="PS50297">
    <property type="entry name" value="ANK_REP_REGION"/>
    <property type="match status" value="4"/>
</dbReference>
<organism evidence="4 5">
    <name type="scientific">Turnera subulata</name>
    <dbReference type="NCBI Taxonomy" id="218843"/>
    <lineage>
        <taxon>Eukaryota</taxon>
        <taxon>Viridiplantae</taxon>
        <taxon>Streptophyta</taxon>
        <taxon>Embryophyta</taxon>
        <taxon>Tracheophyta</taxon>
        <taxon>Spermatophyta</taxon>
        <taxon>Magnoliopsida</taxon>
        <taxon>eudicotyledons</taxon>
        <taxon>Gunneridae</taxon>
        <taxon>Pentapetalae</taxon>
        <taxon>rosids</taxon>
        <taxon>fabids</taxon>
        <taxon>Malpighiales</taxon>
        <taxon>Passifloraceae</taxon>
        <taxon>Turnera</taxon>
    </lineage>
</organism>
<dbReference type="OrthoDB" id="194358at2759"/>
<evidence type="ECO:0000256" key="3">
    <source>
        <dbReference type="PROSITE-ProRule" id="PRU00023"/>
    </source>
</evidence>
<evidence type="ECO:0000313" key="5">
    <source>
        <dbReference type="Proteomes" id="UP001141552"/>
    </source>
</evidence>
<dbReference type="Pfam" id="PF00023">
    <property type="entry name" value="Ank"/>
    <property type="match status" value="2"/>
</dbReference>
<dbReference type="Proteomes" id="UP001141552">
    <property type="component" value="Unassembled WGS sequence"/>
</dbReference>
<gene>
    <name evidence="4" type="ORF">Tsubulata_016454</name>
</gene>
<reference evidence="4" key="1">
    <citation type="submission" date="2022-02" db="EMBL/GenBank/DDBJ databases">
        <authorList>
            <person name="Henning P.M."/>
            <person name="McCubbin A.G."/>
            <person name="Shore J.S."/>
        </authorList>
    </citation>
    <scope>NUCLEOTIDE SEQUENCE</scope>
    <source>
        <strain evidence="4">F60SS</strain>
        <tissue evidence="4">Leaves</tissue>
    </source>
</reference>
<protein>
    <recommendedName>
        <fullName evidence="6">PH domain-containing protein</fullName>
    </recommendedName>
</protein>
<keyword evidence="2 3" id="KW-0040">ANK repeat</keyword>
<dbReference type="PROSITE" id="PS50088">
    <property type="entry name" value="ANK_REPEAT"/>
    <property type="match status" value="5"/>
</dbReference>
<keyword evidence="5" id="KW-1185">Reference proteome</keyword>
<keyword evidence="1" id="KW-0677">Repeat</keyword>
<sequence>MTVFGNSGPGFLAGKQVFPIDYRSQVSQRLVDASHVNDAKLVSESLADPFVDVNFIGTVSLKSKKTEVVLHDQSAHEVDVVYEEFRTDVTALFLAAHAGNVTLVRKLLNLGANVNQKLFRGYATTAAVREGHVDILDVLVKGGASQDACEEALLEASYLGEARQAELLMGSDLIRPQVAVHALVSACCRGFVNVVKTLIECGVDANAMDRVLLQSSKPSLYANVDCNALAAAVVSRQISVVRLLLQVGVRTDIKLRLGAWSWDMDTGEELRVGAGLAEPYCISWCAVEYFEASGAILCMLLRHISPNTPHFGRTLLHHAILCNNARAAAILLSSGADKEFPVNITSKNELRPLHLAAQLGSAKVLEQLTLANSDLNSRMDCGETALMICVRHKQEECLKILATAGADFGLVNSAGQSASEIARSTRWALGFRQAVVDVIRAGKDVKSSNALVFSPLISVVQANDVEALRKLVERSDIDLDEQDSDGFSAAMVAAAEGHVEAFRLLVYTGANVKLQNKYGDTAISLAESNQNGEAFEKVMLEYALEEGLNYSAGVHALHRAARRGDLDLASMLIRRGYDVNNLDNDGYTPLMLAAKEGNGRMCELLISYGAKCDIENSRHENALLLVKKNDSGNDAKNVIMDELARQLVLDGTRVKKHTKSGKGNPHYKLLRMVDATGVLRWGKSSKRNVVCKGADVGPSEKFRWNRRRKLDVEEPGLFHVITTKSKEVHFVCEGGIEMAELWVRGIKLVTKEAIFGK</sequence>
<dbReference type="Gene3D" id="1.25.40.20">
    <property type="entry name" value="Ankyrin repeat-containing domain"/>
    <property type="match status" value="4"/>
</dbReference>
<feature type="repeat" description="ANK" evidence="3">
    <location>
        <begin position="552"/>
        <end position="584"/>
    </location>
</feature>
<dbReference type="Pfam" id="PF12796">
    <property type="entry name" value="Ank_2"/>
    <property type="match status" value="3"/>
</dbReference>
<reference evidence="4" key="2">
    <citation type="journal article" date="2023" name="Plants (Basel)">
        <title>Annotation of the Turnera subulata (Passifloraceae) Draft Genome Reveals the S-Locus Evolved after the Divergence of Turneroideae from Passifloroideae in a Stepwise Manner.</title>
        <authorList>
            <person name="Henning P.M."/>
            <person name="Roalson E.H."/>
            <person name="Mir W."/>
            <person name="McCubbin A.G."/>
            <person name="Shore J.S."/>
        </authorList>
    </citation>
    <scope>NUCLEOTIDE SEQUENCE</scope>
    <source>
        <strain evidence="4">F60SS</strain>
    </source>
</reference>
<dbReference type="SUPFAM" id="SSF48403">
    <property type="entry name" value="Ankyrin repeat"/>
    <property type="match status" value="2"/>
</dbReference>
<feature type="repeat" description="ANK" evidence="3">
    <location>
        <begin position="585"/>
        <end position="617"/>
    </location>
</feature>
<name>A0A9Q0G809_9ROSI</name>
<evidence type="ECO:0000313" key="4">
    <source>
        <dbReference type="EMBL" id="KAJ4844883.1"/>
    </source>
</evidence>
<proteinExistence type="predicted"/>
<feature type="repeat" description="ANK" evidence="3">
    <location>
        <begin position="485"/>
        <end position="517"/>
    </location>
</feature>
<accession>A0A9Q0G809</accession>
<feature type="repeat" description="ANK" evidence="3">
    <location>
        <begin position="87"/>
        <end position="119"/>
    </location>
</feature>
<dbReference type="PANTHER" id="PTHR24123">
    <property type="entry name" value="ANKYRIN REPEAT-CONTAINING"/>
    <property type="match status" value="1"/>
</dbReference>
<dbReference type="InterPro" id="IPR002110">
    <property type="entry name" value="Ankyrin_rpt"/>
</dbReference>
<dbReference type="SMART" id="SM00248">
    <property type="entry name" value="ANK"/>
    <property type="match status" value="11"/>
</dbReference>
<dbReference type="AlphaFoldDB" id="A0A9Q0G809"/>
<comment type="caution">
    <text evidence="4">The sequence shown here is derived from an EMBL/GenBank/DDBJ whole genome shotgun (WGS) entry which is preliminary data.</text>
</comment>
<feature type="repeat" description="ANK" evidence="3">
    <location>
        <begin position="348"/>
        <end position="380"/>
    </location>
</feature>
<dbReference type="InterPro" id="IPR036770">
    <property type="entry name" value="Ankyrin_rpt-contain_sf"/>
</dbReference>
<evidence type="ECO:0000256" key="1">
    <source>
        <dbReference type="ARBA" id="ARBA00022737"/>
    </source>
</evidence>
<dbReference type="EMBL" id="JAKUCV010001843">
    <property type="protein sequence ID" value="KAJ4844883.1"/>
    <property type="molecule type" value="Genomic_DNA"/>
</dbReference>